<dbReference type="Pfam" id="PF26639">
    <property type="entry name" value="Het-6_barrel"/>
    <property type="match status" value="1"/>
</dbReference>
<name>A0AAD4EW44_9PEZI</name>
<keyword evidence="4" id="KW-1185">Reference proteome</keyword>
<dbReference type="Proteomes" id="UP001197093">
    <property type="component" value="Unassembled WGS sequence"/>
</dbReference>
<gene>
    <name evidence="3" type="ORF">NEMBOFW57_007806</name>
</gene>
<feature type="domain" description="Heterokaryon incompatibility" evidence="2">
    <location>
        <begin position="53"/>
        <end position="149"/>
    </location>
</feature>
<dbReference type="PANTHER" id="PTHR24148">
    <property type="entry name" value="ANKYRIN REPEAT DOMAIN-CONTAINING PROTEIN 39 HOMOLOG-RELATED"/>
    <property type="match status" value="1"/>
</dbReference>
<feature type="compositionally biased region" description="Basic and acidic residues" evidence="1">
    <location>
        <begin position="449"/>
        <end position="458"/>
    </location>
</feature>
<reference evidence="3" key="1">
    <citation type="submission" date="2023-02" db="EMBL/GenBank/DDBJ databases">
        <authorList>
            <person name="Palmer J.M."/>
        </authorList>
    </citation>
    <scope>NUCLEOTIDE SEQUENCE</scope>
    <source>
        <strain evidence="3">FW57</strain>
    </source>
</reference>
<comment type="caution">
    <text evidence="3">The sequence shown here is derived from an EMBL/GenBank/DDBJ whole genome shotgun (WGS) entry which is preliminary data.</text>
</comment>
<dbReference type="AlphaFoldDB" id="A0AAD4EW44"/>
<evidence type="ECO:0000259" key="2">
    <source>
        <dbReference type="Pfam" id="PF06985"/>
    </source>
</evidence>
<dbReference type="InterPro" id="IPR010730">
    <property type="entry name" value="HET"/>
</dbReference>
<dbReference type="PANTHER" id="PTHR24148:SF64">
    <property type="entry name" value="HETEROKARYON INCOMPATIBILITY DOMAIN-CONTAINING PROTEIN"/>
    <property type="match status" value="1"/>
</dbReference>
<evidence type="ECO:0000256" key="1">
    <source>
        <dbReference type="SAM" id="MobiDB-lite"/>
    </source>
</evidence>
<dbReference type="EMBL" id="JAHCVI010000003">
    <property type="protein sequence ID" value="KAG7288275.1"/>
    <property type="molecule type" value="Genomic_DNA"/>
</dbReference>
<proteinExistence type="predicted"/>
<dbReference type="InterPro" id="IPR052895">
    <property type="entry name" value="HetReg/Transcr_Mod"/>
</dbReference>
<accession>A0AAD4EW44</accession>
<protein>
    <recommendedName>
        <fullName evidence="2">Heterokaryon incompatibility domain-containing protein</fullName>
    </recommendedName>
</protein>
<dbReference type="Pfam" id="PF06985">
    <property type="entry name" value="HET"/>
    <property type="match status" value="1"/>
</dbReference>
<feature type="region of interest" description="Disordered" evidence="1">
    <location>
        <begin position="444"/>
        <end position="487"/>
    </location>
</feature>
<sequence length="619" mass="70073">MDYEYTALENDGDVRFIRLLPSYFSQDDAPLQIELVTGRLGDPASNAPCSHVYEALSYAWEGQTPDRTVLCQGRRLLVTANCEAAMRQLRRRTRVRLLWIDAICIDQASIQDKSRQVRRMGDIYQQAQRVVVWLGEGSPDILRLFRNLRLFAHLKRIPWYPLARRLQRKLALRIDQSQKLDATQIAQLPREGLFVMIPRTGSSLGQRAESRRPVEIHREIARRIGEVRKEQFGADPERRLAEILNSARTKHVTEPRDRIYALQGICALGVRLPPPDYGKSVWEVFCDAVVMVIRTDQAFTILEQSPVEFELLEGNKLRVWGKVIDTITEVTPSLEAAGFLNAAPTDAQTYLEGIRSGVEFVQALNQWLWLGLSDPDEDMEDTFVTLLRALLYTDLPLDNHAEEFYNWLRVLLLMKQKATGTELPPAADGRTRFCQWLRGLSGEPANDVQKADPADRGDTSQNKQDGAAESTKRVDGPSQPDAAARHPNSDQVAALASFYDYDNPELKRLCETVEFHQLRFLLGSNKAAHRFHKYFLRGQPHRRLFWTSRGRLGNGCDAVVPGDQVVLISGARQPFVVREKGDGTFTLVGPAYVSGDVMYGAAWVDDWSRESGQDSIDLV</sequence>
<organism evidence="3 4">
    <name type="scientific">Staphylotrichum longicolle</name>
    <dbReference type="NCBI Taxonomy" id="669026"/>
    <lineage>
        <taxon>Eukaryota</taxon>
        <taxon>Fungi</taxon>
        <taxon>Dikarya</taxon>
        <taxon>Ascomycota</taxon>
        <taxon>Pezizomycotina</taxon>
        <taxon>Sordariomycetes</taxon>
        <taxon>Sordariomycetidae</taxon>
        <taxon>Sordariales</taxon>
        <taxon>Chaetomiaceae</taxon>
        <taxon>Staphylotrichum</taxon>
    </lineage>
</organism>
<evidence type="ECO:0000313" key="3">
    <source>
        <dbReference type="EMBL" id="KAG7288275.1"/>
    </source>
</evidence>
<evidence type="ECO:0000313" key="4">
    <source>
        <dbReference type="Proteomes" id="UP001197093"/>
    </source>
</evidence>